<dbReference type="RefSeq" id="WP_115856616.1">
    <property type="nucleotide sequence ID" value="NZ_CAJUZR010000031.1"/>
</dbReference>
<keyword evidence="1" id="KW-1133">Transmembrane helix</keyword>
<feature type="transmembrane region" description="Helical" evidence="1">
    <location>
        <begin position="7"/>
        <end position="27"/>
    </location>
</feature>
<dbReference type="EMBL" id="JAEDAQ010000001">
    <property type="protein sequence ID" value="MBH9579943.1"/>
    <property type="molecule type" value="Genomic_DNA"/>
</dbReference>
<keyword evidence="5" id="KW-1185">Reference proteome</keyword>
<evidence type="ECO:0000256" key="1">
    <source>
        <dbReference type="SAM" id="Phobius"/>
    </source>
</evidence>
<evidence type="ECO:0000313" key="3">
    <source>
        <dbReference type="EMBL" id="REI24573.1"/>
    </source>
</evidence>
<accession>A0AAX1RXQ4</accession>
<organism evidence="3 4">
    <name type="scientific">Staphylococcus felis</name>
    <dbReference type="NCBI Taxonomy" id="46127"/>
    <lineage>
        <taxon>Bacteria</taxon>
        <taxon>Bacillati</taxon>
        <taxon>Bacillota</taxon>
        <taxon>Bacilli</taxon>
        <taxon>Bacillales</taxon>
        <taxon>Staphylococcaceae</taxon>
        <taxon>Staphylococcus</taxon>
    </lineage>
</organism>
<evidence type="ECO:0000313" key="4">
    <source>
        <dbReference type="Proteomes" id="UP000256337"/>
    </source>
</evidence>
<evidence type="ECO:0000313" key="5">
    <source>
        <dbReference type="Proteomes" id="UP000597038"/>
    </source>
</evidence>
<feature type="transmembrane region" description="Helical" evidence="1">
    <location>
        <begin position="33"/>
        <end position="57"/>
    </location>
</feature>
<gene>
    <name evidence="3" type="ORF">DOS76_01750</name>
    <name evidence="2" type="ORF">I9026_00915</name>
</gene>
<evidence type="ECO:0000313" key="2">
    <source>
        <dbReference type="EMBL" id="MBH9579943.1"/>
    </source>
</evidence>
<comment type="caution">
    <text evidence="3">The sequence shown here is derived from an EMBL/GenBank/DDBJ whole genome shotgun (WGS) entry which is preliminary data.</text>
</comment>
<reference evidence="3 4" key="1">
    <citation type="journal article" date="2018" name="Vet. Microbiol.">
        <title>Characterisation of Staphylococcus felis isolated from cats using whole genome sequencing.</title>
        <authorList>
            <person name="Worthing K."/>
            <person name="Pang S."/>
            <person name="Trott D.J."/>
            <person name="Abraham S."/>
            <person name="Coombs G.W."/>
            <person name="Jordan D."/>
            <person name="McIntyre L."/>
            <person name="Davies M.R."/>
            <person name="Norris J."/>
        </authorList>
    </citation>
    <scope>NUCLEOTIDE SEQUENCE [LARGE SCALE GENOMIC DNA]</scope>
    <source>
        <strain evidence="3 4">F25</strain>
    </source>
</reference>
<dbReference type="EMBL" id="QKYD01000031">
    <property type="protein sequence ID" value="REI24573.1"/>
    <property type="molecule type" value="Genomic_DNA"/>
</dbReference>
<keyword evidence="1" id="KW-0812">Transmembrane</keyword>
<name>A0AAX1RXQ4_9STAP</name>
<dbReference type="Proteomes" id="UP000597038">
    <property type="component" value="Unassembled WGS sequence"/>
</dbReference>
<dbReference type="AlphaFoldDB" id="A0AAX1RXQ4"/>
<keyword evidence="1" id="KW-0472">Membrane</keyword>
<protein>
    <submittedName>
        <fullName evidence="3">Uncharacterized protein</fullName>
    </submittedName>
</protein>
<sequence>MEKYNKLLIILIPIYLYFFVQGFYVVIYKESPIARIMAIIGMLGFTFLLTAFITTVLTRNKKERKENQNEER</sequence>
<reference evidence="2 5" key="2">
    <citation type="submission" date="2020-12" db="EMBL/GenBank/DDBJ databases">
        <title>Genomic analysis of Staphylococcus felis from a cat with skin infection.</title>
        <authorList>
            <person name="Aslantas O."/>
            <person name="Keskin O."/>
            <person name="Buyukaltay K."/>
            <person name="Gullu Yucetepe A."/>
        </authorList>
    </citation>
    <scope>NUCLEOTIDE SEQUENCE [LARGE SCALE GENOMIC DNA]</scope>
    <source>
        <strain evidence="2 5">HARRANVET</strain>
    </source>
</reference>
<dbReference type="Proteomes" id="UP000256337">
    <property type="component" value="Unassembled WGS sequence"/>
</dbReference>
<proteinExistence type="predicted"/>